<name>A0A9R0XRV7_TRITD</name>
<organism evidence="4 5">
    <name type="scientific">Triticum turgidum subsp. durum</name>
    <name type="common">Durum wheat</name>
    <name type="synonym">Triticum durum</name>
    <dbReference type="NCBI Taxonomy" id="4567"/>
    <lineage>
        <taxon>Eukaryota</taxon>
        <taxon>Viridiplantae</taxon>
        <taxon>Streptophyta</taxon>
        <taxon>Embryophyta</taxon>
        <taxon>Tracheophyta</taxon>
        <taxon>Spermatophyta</taxon>
        <taxon>Magnoliopsida</taxon>
        <taxon>Liliopsida</taxon>
        <taxon>Poales</taxon>
        <taxon>Poaceae</taxon>
        <taxon>BOP clade</taxon>
        <taxon>Pooideae</taxon>
        <taxon>Triticodae</taxon>
        <taxon>Triticeae</taxon>
        <taxon>Triticinae</taxon>
        <taxon>Triticum</taxon>
    </lineage>
</organism>
<protein>
    <submittedName>
        <fullName evidence="4">Uncharacterized protein</fullName>
    </submittedName>
</protein>
<accession>A0A9R0XRV7</accession>
<proteinExistence type="inferred from homology"/>
<keyword evidence="2" id="KW-0805">Transcription regulation</keyword>
<dbReference type="Proteomes" id="UP000324705">
    <property type="component" value="Chromosome 6A"/>
</dbReference>
<dbReference type="Gene3D" id="1.25.70.10">
    <property type="entry name" value="Transcription termination factor 3, mitochondrial"/>
    <property type="match status" value="1"/>
</dbReference>
<dbReference type="PANTHER" id="PTHR13068">
    <property type="entry name" value="CGI-12 PROTEIN-RELATED"/>
    <property type="match status" value="1"/>
</dbReference>
<dbReference type="PANTHER" id="PTHR13068:SF149">
    <property type="entry name" value="LRP_ASNC FAMILY TRANSCRIPTIONAL REGULATOR"/>
    <property type="match status" value="1"/>
</dbReference>
<dbReference type="AlphaFoldDB" id="A0A9R0XRV7"/>
<keyword evidence="2" id="KW-0804">Transcription</keyword>
<dbReference type="GO" id="GO:0003676">
    <property type="term" value="F:nucleic acid binding"/>
    <property type="evidence" value="ECO:0007669"/>
    <property type="project" value="InterPro"/>
</dbReference>
<dbReference type="EMBL" id="LT934121">
    <property type="protein sequence ID" value="VAI41390.1"/>
    <property type="molecule type" value="Genomic_DNA"/>
</dbReference>
<dbReference type="GO" id="GO:0006353">
    <property type="term" value="P:DNA-templated transcription termination"/>
    <property type="evidence" value="ECO:0007669"/>
    <property type="project" value="UniProtKB-KW"/>
</dbReference>
<keyword evidence="2" id="KW-0806">Transcription termination</keyword>
<dbReference type="SMART" id="SM00733">
    <property type="entry name" value="Mterf"/>
    <property type="match status" value="2"/>
</dbReference>
<reference evidence="4 5" key="1">
    <citation type="submission" date="2017-09" db="EMBL/GenBank/DDBJ databases">
        <authorList>
            <consortium name="International Durum Wheat Genome Sequencing Consortium (IDWGSC)"/>
            <person name="Milanesi L."/>
        </authorList>
    </citation>
    <scope>NUCLEOTIDE SEQUENCE [LARGE SCALE GENOMIC DNA]</scope>
    <source>
        <strain evidence="5">cv. Svevo</strain>
    </source>
</reference>
<evidence type="ECO:0000313" key="5">
    <source>
        <dbReference type="Proteomes" id="UP000324705"/>
    </source>
</evidence>
<dbReference type="InterPro" id="IPR038538">
    <property type="entry name" value="MTERF_sf"/>
</dbReference>
<gene>
    <name evidence="4" type="ORF">TRITD_6Av1G002920</name>
</gene>
<dbReference type="Gramene" id="TRITD6Av1G002920.1">
    <property type="protein sequence ID" value="TRITD6Av1G002920.1"/>
    <property type="gene ID" value="TRITD6Av1G002920"/>
</dbReference>
<evidence type="ECO:0000313" key="4">
    <source>
        <dbReference type="EMBL" id="VAI41390.1"/>
    </source>
</evidence>
<dbReference type="Pfam" id="PF02536">
    <property type="entry name" value="mTERF"/>
    <property type="match status" value="1"/>
</dbReference>
<evidence type="ECO:0000256" key="1">
    <source>
        <dbReference type="ARBA" id="ARBA00007692"/>
    </source>
</evidence>
<sequence length="153" mass="17588">MFRHALQAVASIREENIAAKVDCLKNTFKWSDAELAIAVSKAPQVLPRSKESLQCRSEFLISELGLEPAYLAHCPALLSYRVEGRMRPRYHVVKFLKENGLLKRNPGYYIVFKITDKIFMERFICPHTEAAPYLAEDYAAACREEMPARFIFT</sequence>
<comment type="similarity">
    <text evidence="1">Belongs to the mTERF family.</text>
</comment>
<keyword evidence="3" id="KW-0809">Transit peptide</keyword>
<keyword evidence="5" id="KW-1185">Reference proteome</keyword>
<evidence type="ECO:0000256" key="2">
    <source>
        <dbReference type="ARBA" id="ARBA00022472"/>
    </source>
</evidence>
<evidence type="ECO:0000256" key="3">
    <source>
        <dbReference type="ARBA" id="ARBA00022946"/>
    </source>
</evidence>
<dbReference type="InterPro" id="IPR003690">
    <property type="entry name" value="MTERF"/>
</dbReference>